<comment type="caution">
    <text evidence="2">The sequence shown here is derived from an EMBL/GenBank/DDBJ whole genome shotgun (WGS) entry which is preliminary data.</text>
</comment>
<organism evidence="2 3">
    <name type="scientific">Clavelina lepadiformis</name>
    <name type="common">Light-bulb sea squirt</name>
    <name type="synonym">Ascidia lepadiformis</name>
    <dbReference type="NCBI Taxonomy" id="159417"/>
    <lineage>
        <taxon>Eukaryota</taxon>
        <taxon>Metazoa</taxon>
        <taxon>Chordata</taxon>
        <taxon>Tunicata</taxon>
        <taxon>Ascidiacea</taxon>
        <taxon>Aplousobranchia</taxon>
        <taxon>Clavelinidae</taxon>
        <taxon>Clavelina</taxon>
    </lineage>
</organism>
<gene>
    <name evidence="2" type="ORF">CVLEPA_LOCUS23470</name>
</gene>
<feature type="domain" description="GST N-terminal" evidence="1">
    <location>
        <begin position="4"/>
        <end position="78"/>
    </location>
</feature>
<name>A0ABP0GGL8_CLALP</name>
<dbReference type="Gene3D" id="3.40.30.10">
    <property type="entry name" value="Glutaredoxin"/>
    <property type="match status" value="1"/>
</dbReference>
<dbReference type="Proteomes" id="UP001642483">
    <property type="component" value="Unassembled WGS sequence"/>
</dbReference>
<dbReference type="Gene3D" id="1.20.1050.10">
    <property type="match status" value="1"/>
</dbReference>
<dbReference type="PANTHER" id="PTHR12289">
    <property type="entry name" value="METAXIN RELATED"/>
    <property type="match status" value="1"/>
</dbReference>
<proteinExistence type="predicted"/>
<dbReference type="InterPro" id="IPR036249">
    <property type="entry name" value="Thioredoxin-like_sf"/>
</dbReference>
<keyword evidence="3" id="KW-1185">Reference proteome</keyword>
<dbReference type="Pfam" id="PF13410">
    <property type="entry name" value="GST_C_2"/>
    <property type="match status" value="1"/>
</dbReference>
<dbReference type="SUPFAM" id="SSF52833">
    <property type="entry name" value="Thioredoxin-like"/>
    <property type="match status" value="1"/>
</dbReference>
<reference evidence="2 3" key="1">
    <citation type="submission" date="2024-02" db="EMBL/GenBank/DDBJ databases">
        <authorList>
            <person name="Daric V."/>
            <person name="Darras S."/>
        </authorList>
    </citation>
    <scope>NUCLEOTIDE SEQUENCE [LARGE SCALE GENOMIC DNA]</scope>
</reference>
<evidence type="ECO:0000259" key="1">
    <source>
        <dbReference type="Pfam" id="PF13417"/>
    </source>
</evidence>
<accession>A0ABP0GGL8</accession>
<dbReference type="InterPro" id="IPR050931">
    <property type="entry name" value="Mito_Protein_Transport_Metaxin"/>
</dbReference>
<dbReference type="PANTHER" id="PTHR12289:SF67">
    <property type="match status" value="1"/>
</dbReference>
<dbReference type="Pfam" id="PF13417">
    <property type="entry name" value="GST_N_3"/>
    <property type="match status" value="1"/>
</dbReference>
<sequence>MYQLIGGELSPYTAKVCFYLRHKNIAFEPVQATAEVYMNFVRPRVGWNIIPVLVTPEKDVIQDSTDIISILEKRHPSPSVLPQTPKQKIVSLLLEMFVDEWIIMPVMHYRWSFPENLPFLKEEFGRISFPSLSVQDRNEVAEKIYSKFKGFLPIIGITDKSRQAIEESWKALLDELTAHFDKHPYFLGGKPCVGDFAFAGMAYAHLYRDPVPGYLMKTRAPLVAAWVENMNGHLPHANKLSLHEVTEDGWLMREDLPEDSRDFCAGDDIPATLFPILTRFFTEFGPILLSTKSYVTKYIQQNVTPNQTKIPRSIGIQEYSIGGIKETRGVFPFSVWKWQRITDFYCTLPFESRVEVDRLVVRFPFGLEIIKANLDDCRGSTTYGRGKVAANKLTGVN</sequence>
<dbReference type="EMBL" id="CAWYQH010000119">
    <property type="protein sequence ID" value="CAK8690920.1"/>
    <property type="molecule type" value="Genomic_DNA"/>
</dbReference>
<evidence type="ECO:0000313" key="3">
    <source>
        <dbReference type="Proteomes" id="UP001642483"/>
    </source>
</evidence>
<dbReference type="InterPro" id="IPR036282">
    <property type="entry name" value="Glutathione-S-Trfase_C_sf"/>
</dbReference>
<protein>
    <recommendedName>
        <fullName evidence="1">GST N-terminal domain-containing protein</fullName>
    </recommendedName>
</protein>
<evidence type="ECO:0000313" key="2">
    <source>
        <dbReference type="EMBL" id="CAK8690920.1"/>
    </source>
</evidence>
<dbReference type="SUPFAM" id="SSF47616">
    <property type="entry name" value="GST C-terminal domain-like"/>
    <property type="match status" value="1"/>
</dbReference>
<dbReference type="InterPro" id="IPR004045">
    <property type="entry name" value="Glutathione_S-Trfase_N"/>
</dbReference>